<evidence type="ECO:0000313" key="3">
    <source>
        <dbReference type="Proteomes" id="UP001149090"/>
    </source>
</evidence>
<sequence length="217" mass="24853">MRVKMGNYGTVNRKVTHKKKKAYLKMVHSRKEPITIVHESGIFIECNQAAADLFETTISGLCGINPSELSPPSQPQLNLESGLAVETTLRKIFASKEKKYDFDWLHLTTKREEFWVHIWGTPMIFCDQLCLQCIYQKIPNPLEDSKVEPLEMSNRLVNIDLSQDSQVTSDRQSTTSYNAVMTNEEDEELTANFEHSIEGIKDFVRSFENSKNGKENC</sequence>
<protein>
    <recommendedName>
        <fullName evidence="1">PAS fold domain-containing protein</fullName>
    </recommendedName>
</protein>
<dbReference type="AlphaFoldDB" id="A0A9Q0LVL2"/>
<accession>A0A9Q0LVL2</accession>
<dbReference type="InterPro" id="IPR013767">
    <property type="entry name" value="PAS_fold"/>
</dbReference>
<comment type="caution">
    <text evidence="2">The sequence shown here is derived from an EMBL/GenBank/DDBJ whole genome shotgun (WGS) entry which is preliminary data.</text>
</comment>
<dbReference type="CDD" id="cd00130">
    <property type="entry name" value="PAS"/>
    <property type="match status" value="1"/>
</dbReference>
<gene>
    <name evidence="2" type="ORF">M0811_04115</name>
</gene>
<dbReference type="InterPro" id="IPR000014">
    <property type="entry name" value="PAS"/>
</dbReference>
<proteinExistence type="predicted"/>
<dbReference type="Pfam" id="PF00989">
    <property type="entry name" value="PAS"/>
    <property type="match status" value="1"/>
</dbReference>
<feature type="domain" description="PAS fold" evidence="1">
    <location>
        <begin position="24"/>
        <end position="131"/>
    </location>
</feature>
<dbReference type="GO" id="GO:0006355">
    <property type="term" value="P:regulation of DNA-templated transcription"/>
    <property type="evidence" value="ECO:0007669"/>
    <property type="project" value="InterPro"/>
</dbReference>
<organism evidence="2 3">
    <name type="scientific">Anaeramoeba ignava</name>
    <name type="common">Anaerobic marine amoeba</name>
    <dbReference type="NCBI Taxonomy" id="1746090"/>
    <lineage>
        <taxon>Eukaryota</taxon>
        <taxon>Metamonada</taxon>
        <taxon>Anaeramoebidae</taxon>
        <taxon>Anaeramoeba</taxon>
    </lineage>
</organism>
<reference evidence="2" key="1">
    <citation type="submission" date="2022-10" db="EMBL/GenBank/DDBJ databases">
        <title>Novel sulphate-reducing endosymbionts in the free-living metamonad Anaeramoeba.</title>
        <authorList>
            <person name="Jerlstrom-Hultqvist J."/>
            <person name="Cepicka I."/>
            <person name="Gallot-Lavallee L."/>
            <person name="Salas-Leiva D."/>
            <person name="Curtis B.A."/>
            <person name="Zahonova K."/>
            <person name="Pipaliya S."/>
            <person name="Dacks J."/>
            <person name="Roger A.J."/>
        </authorList>
    </citation>
    <scope>NUCLEOTIDE SEQUENCE</scope>
    <source>
        <strain evidence="2">BMAN</strain>
    </source>
</reference>
<dbReference type="EMBL" id="JAPDFW010000022">
    <property type="protein sequence ID" value="KAJ5079802.1"/>
    <property type="molecule type" value="Genomic_DNA"/>
</dbReference>
<evidence type="ECO:0000259" key="1">
    <source>
        <dbReference type="Pfam" id="PF00989"/>
    </source>
</evidence>
<dbReference type="Proteomes" id="UP001149090">
    <property type="component" value="Unassembled WGS sequence"/>
</dbReference>
<name>A0A9Q0LVL2_ANAIG</name>
<evidence type="ECO:0000313" key="2">
    <source>
        <dbReference type="EMBL" id="KAJ5079802.1"/>
    </source>
</evidence>
<dbReference type="Gene3D" id="3.30.450.20">
    <property type="entry name" value="PAS domain"/>
    <property type="match status" value="1"/>
</dbReference>
<keyword evidence="3" id="KW-1185">Reference proteome</keyword>
<dbReference type="InterPro" id="IPR035965">
    <property type="entry name" value="PAS-like_dom_sf"/>
</dbReference>
<dbReference type="SUPFAM" id="SSF55785">
    <property type="entry name" value="PYP-like sensor domain (PAS domain)"/>
    <property type="match status" value="1"/>
</dbReference>